<evidence type="ECO:0000256" key="8">
    <source>
        <dbReference type="ARBA" id="ARBA00023242"/>
    </source>
</evidence>
<evidence type="ECO:0000256" key="10">
    <source>
        <dbReference type="ARBA" id="ARBA00045970"/>
    </source>
</evidence>
<dbReference type="KEGG" id="pki:111834521"/>
<keyword evidence="8" id="KW-0539">Nucleus</keyword>
<dbReference type="GO" id="GO:0006397">
    <property type="term" value="P:mRNA processing"/>
    <property type="evidence" value="ECO:0007669"/>
    <property type="project" value="UniProtKB-KW"/>
</dbReference>
<dbReference type="GeneTree" id="ENSGT00390000011846"/>
<dbReference type="CTD" id="10078"/>
<feature type="compositionally biased region" description="Polar residues" evidence="11">
    <location>
        <begin position="167"/>
        <end position="181"/>
    </location>
</feature>
<keyword evidence="4" id="KW-0963">Cytoplasm</keyword>
<evidence type="ECO:0000256" key="3">
    <source>
        <dbReference type="ARBA" id="ARBA00010362"/>
    </source>
</evidence>
<dbReference type="AlphaFoldDB" id="A0A3B3Q7I6"/>
<feature type="compositionally biased region" description="Polar residues" evidence="11">
    <location>
        <begin position="203"/>
        <end position="213"/>
    </location>
</feature>
<dbReference type="GO" id="GO:0008380">
    <property type="term" value="P:RNA splicing"/>
    <property type="evidence" value="ECO:0007669"/>
    <property type="project" value="UniProtKB-KW"/>
</dbReference>
<feature type="compositionally biased region" description="Basic and acidic residues" evidence="11">
    <location>
        <begin position="1"/>
        <end position="21"/>
    </location>
</feature>
<evidence type="ECO:0000256" key="6">
    <source>
        <dbReference type="ARBA" id="ARBA00022728"/>
    </source>
</evidence>
<evidence type="ECO:0000256" key="9">
    <source>
        <dbReference type="ARBA" id="ARBA00035304"/>
    </source>
</evidence>
<dbReference type="Proteomes" id="UP000261540">
    <property type="component" value="Unplaced"/>
</dbReference>
<comment type="similarity">
    <text evidence="3">Belongs to the TSSC4 family.</text>
</comment>
<protein>
    <recommendedName>
        <fullName evidence="9">U5 small nuclear ribonucleoprotein TSSC4</fullName>
    </recommendedName>
</protein>
<name>A0A3B3Q7I6_9TELE</name>
<dbReference type="Pfam" id="PF15264">
    <property type="entry name" value="TSSC4"/>
    <property type="match status" value="1"/>
</dbReference>
<evidence type="ECO:0000256" key="2">
    <source>
        <dbReference type="ARBA" id="ARBA00004496"/>
    </source>
</evidence>
<keyword evidence="13" id="KW-1185">Reference proteome</keyword>
<proteinExistence type="inferred from homology"/>
<reference evidence="12" key="2">
    <citation type="submission" date="2025-09" db="UniProtKB">
        <authorList>
            <consortium name="Ensembl"/>
        </authorList>
    </citation>
    <scope>IDENTIFICATION</scope>
</reference>
<evidence type="ECO:0000256" key="5">
    <source>
        <dbReference type="ARBA" id="ARBA00022664"/>
    </source>
</evidence>
<evidence type="ECO:0000256" key="1">
    <source>
        <dbReference type="ARBA" id="ARBA00004123"/>
    </source>
</evidence>
<organism evidence="12 13">
    <name type="scientific">Paramormyrops kingsleyae</name>
    <dbReference type="NCBI Taxonomy" id="1676925"/>
    <lineage>
        <taxon>Eukaryota</taxon>
        <taxon>Metazoa</taxon>
        <taxon>Chordata</taxon>
        <taxon>Craniata</taxon>
        <taxon>Vertebrata</taxon>
        <taxon>Euteleostomi</taxon>
        <taxon>Actinopterygii</taxon>
        <taxon>Neopterygii</taxon>
        <taxon>Teleostei</taxon>
        <taxon>Osteoglossocephala</taxon>
        <taxon>Osteoglossomorpha</taxon>
        <taxon>Osteoglossiformes</taxon>
        <taxon>Mormyridae</taxon>
        <taxon>Paramormyrops</taxon>
    </lineage>
</organism>
<feature type="region of interest" description="Disordered" evidence="11">
    <location>
        <begin position="161"/>
        <end position="234"/>
    </location>
</feature>
<dbReference type="GO" id="GO:0005737">
    <property type="term" value="C:cytoplasm"/>
    <property type="evidence" value="ECO:0007669"/>
    <property type="project" value="UniProtKB-SubCell"/>
</dbReference>
<comment type="function">
    <text evidence="10">Protein associated with the U5 snRNP, during its maturation and its post-splicing recycling and which is required for spliceosomal tri-snRNP complex assembly in the nucleus. Has a molecular sequestering activity and transiently hinders SNRNP200 binding sites for constitutive splicing factors that intervene later during the assembly of the spliceosome and splicing. Together with its molecular sequestering activity, may also function as a molecular adapter and placeholder, coordinating the assembly of the U5 snRNP and its association with the U4/U6 di-snRNP.</text>
</comment>
<comment type="subcellular location">
    <subcellularLocation>
        <location evidence="2">Cytoplasm</location>
    </subcellularLocation>
    <subcellularLocation>
        <location evidence="1">Nucleus</location>
    </subcellularLocation>
</comment>
<sequence>MCDREDHEDGAPAKLSNRDSIAEPSDSVSLSDSDPEDPTIPFDAEVEDLSSGEDSSDGDDPKEHTDSSLQEPLFQLKGAGVGFSARSHSIFDCLESAAKIATPGLGEDNIIDGPFVRPILPPPKKDGEKGGVLSNKQAPVLPSSKGVPDYVAHPERWTKYSLEDVPETSNSRNSQVAQEYIQSLRKQRQGPLGGDAQKPFSLAFNQEHSSSSEGKIVFSRPGQTSERQPGRKCGEEMKKAVGLCHLEDLPTEEECVHPGSVEGKRKRKRESENAERDPEQHHSLAVGFNISRKVNRKNFRRISEKDDDDH</sequence>
<keyword evidence="7" id="KW-0508">mRNA splicing</keyword>
<accession>A0A3B3Q7I6</accession>
<dbReference type="GO" id="GO:0005681">
    <property type="term" value="C:spliceosomal complex"/>
    <property type="evidence" value="ECO:0007669"/>
    <property type="project" value="UniProtKB-KW"/>
</dbReference>
<evidence type="ECO:0000256" key="4">
    <source>
        <dbReference type="ARBA" id="ARBA00022490"/>
    </source>
</evidence>
<dbReference type="InterPro" id="IPR029338">
    <property type="entry name" value="TSSC4"/>
</dbReference>
<feature type="compositionally biased region" description="Acidic residues" evidence="11">
    <location>
        <begin position="44"/>
        <end position="58"/>
    </location>
</feature>
<dbReference type="PANTHER" id="PTHR13445:SF3">
    <property type="entry name" value="U5 SMALL NUCLEAR RIBONUCLEOPROTEIN TSSC4"/>
    <property type="match status" value="1"/>
</dbReference>
<evidence type="ECO:0000313" key="13">
    <source>
        <dbReference type="Proteomes" id="UP000261540"/>
    </source>
</evidence>
<evidence type="ECO:0000256" key="11">
    <source>
        <dbReference type="SAM" id="MobiDB-lite"/>
    </source>
</evidence>
<dbReference type="STRING" id="1676925.ENSPKIP00000002133"/>
<feature type="region of interest" description="Disordered" evidence="11">
    <location>
        <begin position="247"/>
        <end position="290"/>
    </location>
</feature>
<keyword evidence="6" id="KW-0747">Spliceosome</keyword>
<dbReference type="OrthoDB" id="1906282at2759"/>
<keyword evidence="5" id="KW-0507">mRNA processing</keyword>
<evidence type="ECO:0000313" key="12">
    <source>
        <dbReference type="Ensembl" id="ENSPKIP00000002133.1"/>
    </source>
</evidence>
<dbReference type="Ensembl" id="ENSPKIT00000026073.1">
    <property type="protein sequence ID" value="ENSPKIP00000002133.1"/>
    <property type="gene ID" value="ENSPKIG00000020149.1"/>
</dbReference>
<feature type="compositionally biased region" description="Basic and acidic residues" evidence="11">
    <location>
        <begin position="269"/>
        <end position="282"/>
    </location>
</feature>
<feature type="region of interest" description="Disordered" evidence="11">
    <location>
        <begin position="1"/>
        <end position="73"/>
    </location>
</feature>
<dbReference type="PANTHER" id="PTHR13445">
    <property type="entry name" value="TUMOR SUPPRESSING SUBTRANSFERABLE CANDIDATE 4 TSSC4"/>
    <property type="match status" value="1"/>
</dbReference>
<reference evidence="12" key="1">
    <citation type="submission" date="2025-08" db="UniProtKB">
        <authorList>
            <consortium name="Ensembl"/>
        </authorList>
    </citation>
    <scope>IDENTIFICATION</scope>
</reference>
<feature type="region of interest" description="Disordered" evidence="11">
    <location>
        <begin position="120"/>
        <end position="149"/>
    </location>
</feature>
<evidence type="ECO:0000256" key="7">
    <source>
        <dbReference type="ARBA" id="ARBA00023187"/>
    </source>
</evidence>